<dbReference type="InterPro" id="IPR052370">
    <property type="entry name" value="Meta-cleavage_hydrolase"/>
</dbReference>
<dbReference type="SUPFAM" id="SSF53474">
    <property type="entry name" value="alpha/beta-Hydrolases"/>
    <property type="match status" value="1"/>
</dbReference>
<evidence type="ECO:0000313" key="3">
    <source>
        <dbReference type="Proteomes" id="UP001222027"/>
    </source>
</evidence>
<reference evidence="2 3" key="1">
    <citation type="submission" date="2022-12" db="EMBL/GenBank/DDBJ databases">
        <title>Chromosome-scale assembly of the Ensete ventricosum genome.</title>
        <authorList>
            <person name="Dussert Y."/>
            <person name="Stocks J."/>
            <person name="Wendawek A."/>
            <person name="Woldeyes F."/>
            <person name="Nichols R.A."/>
            <person name="Borrell J.S."/>
        </authorList>
    </citation>
    <scope>NUCLEOTIDE SEQUENCE [LARGE SCALE GENOMIC DNA]</scope>
    <source>
        <strain evidence="3">cv. Maze</strain>
        <tissue evidence="2">Seeds</tissue>
    </source>
</reference>
<dbReference type="PANTHER" id="PTHR43139:SF61">
    <property type="entry name" value="ALPHA_BETA-HYDROLASES SUPERFAMILY PROTEIN"/>
    <property type="match status" value="1"/>
</dbReference>
<dbReference type="PANTHER" id="PTHR43139">
    <property type="entry name" value="SI:DKEY-122A22.2"/>
    <property type="match status" value="1"/>
</dbReference>
<dbReference type="InterPro" id="IPR029058">
    <property type="entry name" value="AB_hydrolase_fold"/>
</dbReference>
<evidence type="ECO:0000259" key="1">
    <source>
        <dbReference type="Pfam" id="PF00561"/>
    </source>
</evidence>
<protein>
    <recommendedName>
        <fullName evidence="1">AB hydrolase-1 domain-containing protein</fullName>
    </recommendedName>
</protein>
<dbReference type="Proteomes" id="UP001222027">
    <property type="component" value="Unassembled WGS sequence"/>
</dbReference>
<feature type="domain" description="AB hydrolase-1" evidence="1">
    <location>
        <begin position="67"/>
        <end position="181"/>
    </location>
</feature>
<dbReference type="Pfam" id="PF00561">
    <property type="entry name" value="Abhydrolase_1"/>
    <property type="match status" value="1"/>
</dbReference>
<dbReference type="InterPro" id="IPR000073">
    <property type="entry name" value="AB_hydrolase_1"/>
</dbReference>
<dbReference type="Gene3D" id="3.40.50.1820">
    <property type="entry name" value="alpha/beta hydrolase"/>
    <property type="match status" value="1"/>
</dbReference>
<gene>
    <name evidence="2" type="ORF">OPV22_019073</name>
</gene>
<organism evidence="2 3">
    <name type="scientific">Ensete ventricosum</name>
    <name type="common">Abyssinian banana</name>
    <name type="synonym">Musa ensete</name>
    <dbReference type="NCBI Taxonomy" id="4639"/>
    <lineage>
        <taxon>Eukaryota</taxon>
        <taxon>Viridiplantae</taxon>
        <taxon>Streptophyta</taxon>
        <taxon>Embryophyta</taxon>
        <taxon>Tracheophyta</taxon>
        <taxon>Spermatophyta</taxon>
        <taxon>Magnoliopsida</taxon>
        <taxon>Liliopsida</taxon>
        <taxon>Zingiberales</taxon>
        <taxon>Musaceae</taxon>
        <taxon>Ensete</taxon>
    </lineage>
</organism>
<name>A0AAV8R601_ENSVE</name>
<comment type="caution">
    <text evidence="2">The sequence shown here is derived from an EMBL/GenBank/DDBJ whole genome shotgun (WGS) entry which is preliminary data.</text>
</comment>
<dbReference type="EMBL" id="JAQQAF010000005">
    <property type="protein sequence ID" value="KAJ8486588.1"/>
    <property type="molecule type" value="Genomic_DNA"/>
</dbReference>
<keyword evidence="3" id="KW-1185">Reference proteome</keyword>
<sequence>MMNWVEVHKTLLHWLARRAGLRQQIVELESGTVMNVWVPKANVITKKKGTACDNSREEEEEKEKKAAVVLVHGFAMDGIMTWQFQVGSLVDRYDVYVRDLLFFGGSATDATDRSPAFQADCLAATLGRLGVPRCTVVGFSYGGVVSFKLAERWPDLVTSLVVSGPTFAMTDSLSSTIVERFGVSSLADVLLPVSVRGVKALFYAATYRKLWFPNCVHRDFLEVMFSYRTEKTEMLDALVVSSSQEEANCPSLQQVVCLSRPQAIPLTFFSLLG</sequence>
<evidence type="ECO:0000313" key="2">
    <source>
        <dbReference type="EMBL" id="KAJ8486588.1"/>
    </source>
</evidence>
<accession>A0AAV8R601</accession>
<dbReference type="AlphaFoldDB" id="A0AAV8R601"/>
<proteinExistence type="predicted"/>